<proteinExistence type="predicted"/>
<dbReference type="Proteomes" id="UP001162085">
    <property type="component" value="Chromosome 15"/>
</dbReference>
<reference evidence="1" key="1">
    <citation type="submission" date="2022-10" db="EMBL/GenBank/DDBJ databases">
        <authorList>
            <person name="Byrne P K."/>
        </authorList>
    </citation>
    <scope>NUCLEOTIDE SEQUENCE</scope>
    <source>
        <strain evidence="1">ZP964</strain>
    </source>
</reference>
<evidence type="ECO:0000313" key="1">
    <source>
        <dbReference type="EMBL" id="CAI4052449.1"/>
    </source>
</evidence>
<protein>
    <recommendedName>
        <fullName evidence="3">EF-hand domain-containing protein</fullName>
    </recommendedName>
</protein>
<sequence>MLQQVMSPAINHEKCLGIKLSGQKDFKKWYKTLLRYTACRSEEWNEYVRDGGMQMAIQNYSLDPARELNTRILFNDALFSLIQTTSEGNALDFVNEVDERCDGTLDSRSLLEQLNKKYGIENNFFKSEPWSRLHLVLKSDINERIKYAKEMANVCYDLNGQYVATLTPEQKTIFEEAQDVKRNEFISYFLLALVPDARKYCLNYVGNKTTIHSTEVISLVEAFNESNVSNTPTETAMYANKKNRQKKKPYKCLVCGGNHRLLQDCDVLKKLHPDAPVFKIPVPSEKHVKPSAWIANEIPISPKNEFSCYAAEV</sequence>
<keyword evidence="2" id="KW-1185">Reference proteome</keyword>
<dbReference type="Pfam" id="PF17241">
    <property type="entry name" value="Retrotran_gag_4"/>
    <property type="match status" value="1"/>
</dbReference>
<accession>A0ABN8WLW1</accession>
<name>A0ABN8WLW1_SACUV</name>
<dbReference type="InterPro" id="IPR035179">
    <property type="entry name" value="DUF5314"/>
</dbReference>
<evidence type="ECO:0008006" key="3">
    <source>
        <dbReference type="Google" id="ProtNLM"/>
    </source>
</evidence>
<dbReference type="EMBL" id="OX365942">
    <property type="protein sequence ID" value="CAI4052449.1"/>
    <property type="molecule type" value="Genomic_DNA"/>
</dbReference>
<organism evidence="1 2">
    <name type="scientific">Saccharomyces uvarum</name>
    <name type="common">Yeast</name>
    <name type="synonym">Saccharomyces bayanus var. uvarum</name>
    <dbReference type="NCBI Taxonomy" id="230603"/>
    <lineage>
        <taxon>Eukaryota</taxon>
        <taxon>Fungi</taxon>
        <taxon>Dikarya</taxon>
        <taxon>Ascomycota</taxon>
        <taxon>Saccharomycotina</taxon>
        <taxon>Saccharomycetes</taxon>
        <taxon>Saccharomycetales</taxon>
        <taxon>Saccharomycetaceae</taxon>
        <taxon>Saccharomyces</taxon>
    </lineage>
</organism>
<evidence type="ECO:0000313" key="2">
    <source>
        <dbReference type="Proteomes" id="UP001162085"/>
    </source>
</evidence>
<gene>
    <name evidence="1" type="primary">SUVZ15G0010</name>
    <name evidence="1" type="ORF">SUVZ_15G0010</name>
</gene>